<dbReference type="PANTHER" id="PTHR30634">
    <property type="entry name" value="OUTER MEMBRANE LOLAB LIPOPROTEIN INSERTION APPARATUS"/>
    <property type="match status" value="1"/>
</dbReference>
<dbReference type="RefSeq" id="WP_354488546.1">
    <property type="nucleotide sequence ID" value="NZ_JBEPMC010000002.1"/>
</dbReference>
<dbReference type="InterPro" id="IPR043737">
    <property type="entry name" value="DUF5682"/>
</dbReference>
<reference evidence="2 3" key="1">
    <citation type="submission" date="2024-06" db="EMBL/GenBank/DDBJ databases">
        <title>Genomic Encyclopedia of Type Strains, Phase IV (KMG-IV): sequencing the most valuable type-strain genomes for metagenomic binning, comparative biology and taxonomic classification.</title>
        <authorList>
            <person name="Goeker M."/>
        </authorList>
    </citation>
    <scope>NUCLEOTIDE SEQUENCE [LARGE SCALE GENOMIC DNA]</scope>
    <source>
        <strain evidence="2 3">DSM 100022</strain>
    </source>
</reference>
<dbReference type="Proteomes" id="UP001549204">
    <property type="component" value="Unassembled WGS sequence"/>
</dbReference>
<organism evidence="2 3">
    <name type="scientific">Mesorhizobium robiniae</name>
    <dbReference type="NCBI Taxonomy" id="559315"/>
    <lineage>
        <taxon>Bacteria</taxon>
        <taxon>Pseudomonadati</taxon>
        <taxon>Pseudomonadota</taxon>
        <taxon>Alphaproteobacteria</taxon>
        <taxon>Hyphomicrobiales</taxon>
        <taxon>Phyllobacteriaceae</taxon>
        <taxon>Mesorhizobium</taxon>
    </lineage>
</organism>
<evidence type="ECO:0000313" key="3">
    <source>
        <dbReference type="Proteomes" id="UP001549204"/>
    </source>
</evidence>
<accession>A0ABV2GIQ8</accession>
<protein>
    <submittedName>
        <fullName evidence="2">Uncharacterized protein</fullName>
    </submittedName>
</protein>
<dbReference type="Pfam" id="PF18934">
    <property type="entry name" value="DUF5682"/>
    <property type="match status" value="1"/>
</dbReference>
<sequence length="757" mass="81618">MGHGDIAYFGIRHHGPGSADSLVQALRDLKLVAVLIEGPIDASPLLHLLARPEMQPPVALLCYPEDDPASTSFWPFAEFSPEYQAVLWAVGHKATLRFIDLPSSARFTAAVTDGANKTDDPDRAEPTDEAGGEDGDAAPHRRDPIGTLARAAGYEDGESWWSDIIEQNPEPGPIFAAIADAMTTLRDGEGPIAEFEAQREAHMRLEIAAARKEFDGSVAVVCGAWHVPALQATHSQKNDQALLKGIARRKSTMTWAPWTGPRLALGYGYGAGVVAPGWCKHLWRTRGRHDAATLWLAMIAAVLRAKGHLISTASLIEAERLARALAAIRERPKPGFEELRDAAIAALFNGEALLWTLVEAELLLGADVGEIPPDTPLAPLIEDLQRNQKAARLKPEALERELSVDLRSDSGLFRSTLLHRLNVLGVHWGRLTDSGRSRGTFRERWTLAWDPEYSVRLVENLIYGPTIEKAANGRLIQMIETAATLDTLAALVQSAITAGLSEASSAGLAALEARAAHSSECLEILASVPPLADIIRYGEARKTETNRLSGLMERLIVEGAIALPYAARDLDEQAAATLVGAMRMADEAIRLVEPGQDVLDGWRSGLAAVLEGSRSTALLAGCAAHLLYEAGRLSAEAAAGLLGRRLSPGTPVAEAAGFFEEFFSTAGQRLIYDEGLRGAVDGWLKSLDEDAFIAHLPLLRRVFSNLDSMERRRLIEAVLGRAARLPAGLTPSPDGGEAWRRHLELLGPLLMGQNGNG</sequence>
<comment type="caution">
    <text evidence="2">The sequence shown here is derived from an EMBL/GenBank/DDBJ whole genome shotgun (WGS) entry which is preliminary data.</text>
</comment>
<name>A0ABV2GIQ8_9HYPH</name>
<evidence type="ECO:0000256" key="1">
    <source>
        <dbReference type="SAM" id="MobiDB-lite"/>
    </source>
</evidence>
<keyword evidence="3" id="KW-1185">Reference proteome</keyword>
<feature type="compositionally biased region" description="Basic and acidic residues" evidence="1">
    <location>
        <begin position="116"/>
        <end position="126"/>
    </location>
</feature>
<proteinExistence type="predicted"/>
<feature type="compositionally biased region" description="Acidic residues" evidence="1">
    <location>
        <begin position="127"/>
        <end position="136"/>
    </location>
</feature>
<dbReference type="InterPro" id="IPR050458">
    <property type="entry name" value="LolB"/>
</dbReference>
<gene>
    <name evidence="2" type="ORF">ABID19_001051</name>
</gene>
<evidence type="ECO:0000313" key="2">
    <source>
        <dbReference type="EMBL" id="MET3578034.1"/>
    </source>
</evidence>
<feature type="region of interest" description="Disordered" evidence="1">
    <location>
        <begin position="112"/>
        <end position="144"/>
    </location>
</feature>
<dbReference type="EMBL" id="JBEPMC010000002">
    <property type="protein sequence ID" value="MET3578034.1"/>
    <property type="molecule type" value="Genomic_DNA"/>
</dbReference>
<dbReference type="PANTHER" id="PTHR30634:SF14">
    <property type="match status" value="1"/>
</dbReference>